<comment type="caution">
    <text evidence="2">The sequence shown here is derived from an EMBL/GenBank/DDBJ whole genome shotgun (WGS) entry which is preliminary data.</text>
</comment>
<organism evidence="2 3">
    <name type="scientific">candidate division WWE3 bacterium RIFOXYD1_FULL_39_9</name>
    <dbReference type="NCBI Taxonomy" id="1802649"/>
    <lineage>
        <taxon>Bacteria</taxon>
        <taxon>Katanobacteria</taxon>
    </lineage>
</organism>
<proteinExistence type="predicted"/>
<protein>
    <recommendedName>
        <fullName evidence="1">Calcineurin-like phosphoesterase domain-containing protein</fullName>
    </recommendedName>
</protein>
<dbReference type="GO" id="GO:0016787">
    <property type="term" value="F:hydrolase activity"/>
    <property type="evidence" value="ECO:0007669"/>
    <property type="project" value="InterPro"/>
</dbReference>
<evidence type="ECO:0000313" key="3">
    <source>
        <dbReference type="Proteomes" id="UP000176815"/>
    </source>
</evidence>
<dbReference type="Gene3D" id="3.60.21.10">
    <property type="match status" value="1"/>
</dbReference>
<sequence length="296" mass="34893">MKKPSALLASDWHWREDTPTCRVDDFMQAQINKAKYANQICDKYNIPLLIAGDVFNYWKPSPELLRIALEYMPEFICIPGQHDNQNHNLELFNKSGLAVLQEANKAEVILNHETTIDCDGFKVVGFPYGIEPKPRRKRRDEEPYICLVHMQISLEKAMFETRNAYDILEELKGYDLILSGDNHTRFDIEVNNRRIVNAGSVMRMDADQIDHQPCFYLWYAEDNSIEEIKIPIDKSVVVRTHINVQKEMDERIDTYIDSMKMDYSIKLNFRKNMQEHTNANKTEDNVKNIIWRWMQQ</sequence>
<dbReference type="Pfam" id="PF00149">
    <property type="entry name" value="Metallophos"/>
    <property type="match status" value="1"/>
</dbReference>
<dbReference type="InterPro" id="IPR029052">
    <property type="entry name" value="Metallo-depent_PP-like"/>
</dbReference>
<dbReference type="Proteomes" id="UP000176815">
    <property type="component" value="Unassembled WGS sequence"/>
</dbReference>
<reference evidence="2 3" key="1">
    <citation type="journal article" date="2016" name="Nat. Commun.">
        <title>Thousands of microbial genomes shed light on interconnected biogeochemical processes in an aquifer system.</title>
        <authorList>
            <person name="Anantharaman K."/>
            <person name="Brown C.T."/>
            <person name="Hug L.A."/>
            <person name="Sharon I."/>
            <person name="Castelle C.J."/>
            <person name="Probst A.J."/>
            <person name="Thomas B.C."/>
            <person name="Singh A."/>
            <person name="Wilkins M.J."/>
            <person name="Karaoz U."/>
            <person name="Brodie E.L."/>
            <person name="Williams K.H."/>
            <person name="Hubbard S.S."/>
            <person name="Banfield J.F."/>
        </authorList>
    </citation>
    <scope>NUCLEOTIDE SEQUENCE [LARGE SCALE GENOMIC DNA]</scope>
</reference>
<accession>A0A1F4X3U7</accession>
<gene>
    <name evidence="2" type="ORF">A2619_02230</name>
</gene>
<name>A0A1F4X3U7_UNCKA</name>
<dbReference type="InterPro" id="IPR004843">
    <property type="entry name" value="Calcineurin-like_PHP"/>
</dbReference>
<dbReference type="InterPro" id="IPR050535">
    <property type="entry name" value="DNA_Repair-Maintenance_Comp"/>
</dbReference>
<dbReference type="AlphaFoldDB" id="A0A1F4X3U7"/>
<evidence type="ECO:0000259" key="1">
    <source>
        <dbReference type="Pfam" id="PF00149"/>
    </source>
</evidence>
<evidence type="ECO:0000313" key="2">
    <source>
        <dbReference type="EMBL" id="OGC76249.1"/>
    </source>
</evidence>
<dbReference type="PANTHER" id="PTHR30337">
    <property type="entry name" value="COMPONENT OF ATP-DEPENDENT DSDNA EXONUCLEASE"/>
    <property type="match status" value="1"/>
</dbReference>
<feature type="domain" description="Calcineurin-like phosphoesterase" evidence="1">
    <location>
        <begin position="7"/>
        <end position="184"/>
    </location>
</feature>
<dbReference type="SUPFAM" id="SSF56300">
    <property type="entry name" value="Metallo-dependent phosphatases"/>
    <property type="match status" value="1"/>
</dbReference>
<dbReference type="EMBL" id="MEWG01000047">
    <property type="protein sequence ID" value="OGC76249.1"/>
    <property type="molecule type" value="Genomic_DNA"/>
</dbReference>